<evidence type="ECO:0000313" key="7">
    <source>
        <dbReference type="EMBL" id="RFU15614.1"/>
    </source>
</evidence>
<keyword evidence="8" id="KW-1185">Reference proteome</keyword>
<dbReference type="InterPro" id="IPR050321">
    <property type="entry name" value="Glycosyltr_2/OpgH_subfam"/>
</dbReference>
<feature type="transmembrane region" description="Helical" evidence="5">
    <location>
        <begin position="757"/>
        <end position="781"/>
    </location>
</feature>
<evidence type="ECO:0000256" key="3">
    <source>
        <dbReference type="ARBA" id="ARBA00022679"/>
    </source>
</evidence>
<feature type="transmembrane region" description="Helical" evidence="5">
    <location>
        <begin position="326"/>
        <end position="347"/>
    </location>
</feature>
<comment type="subcellular location">
    <subcellularLocation>
        <location evidence="1">Membrane</location>
        <topology evidence="1">Multi-pass membrane protein</topology>
    </subcellularLocation>
</comment>
<feature type="transmembrane region" description="Helical" evidence="5">
    <location>
        <begin position="858"/>
        <end position="876"/>
    </location>
</feature>
<protein>
    <submittedName>
        <fullName evidence="7">Glycosyl transferase</fullName>
    </submittedName>
</protein>
<feature type="domain" description="Glycoamylase-like" evidence="6">
    <location>
        <begin position="1268"/>
        <end position="1474"/>
    </location>
</feature>
<evidence type="ECO:0000259" key="6">
    <source>
        <dbReference type="Pfam" id="PF10091"/>
    </source>
</evidence>
<accession>A0A372IL34</accession>
<organism evidence="7 8">
    <name type="scientific">Paracidobacterium acidisoli</name>
    <dbReference type="NCBI Taxonomy" id="2303751"/>
    <lineage>
        <taxon>Bacteria</taxon>
        <taxon>Pseudomonadati</taxon>
        <taxon>Acidobacteriota</taxon>
        <taxon>Terriglobia</taxon>
        <taxon>Terriglobales</taxon>
        <taxon>Acidobacteriaceae</taxon>
        <taxon>Paracidobacterium</taxon>
    </lineage>
</organism>
<dbReference type="Gene3D" id="1.50.10.140">
    <property type="match status" value="2"/>
</dbReference>
<dbReference type="InterPro" id="IPR019282">
    <property type="entry name" value="Glycoamylase-like_cons_dom"/>
</dbReference>
<reference evidence="7 8" key="1">
    <citation type="submission" date="2018-08" db="EMBL/GenBank/DDBJ databases">
        <title>Acidipila sp. 4G-K13, an acidobacterium isolated from forest soil.</title>
        <authorList>
            <person name="Gao Z.-H."/>
            <person name="Qiu L.-H."/>
        </authorList>
    </citation>
    <scope>NUCLEOTIDE SEQUENCE [LARGE SCALE GENOMIC DNA]</scope>
    <source>
        <strain evidence="7 8">4G-K13</strain>
    </source>
</reference>
<dbReference type="GO" id="GO:0005886">
    <property type="term" value="C:plasma membrane"/>
    <property type="evidence" value="ECO:0007669"/>
    <property type="project" value="TreeGrafter"/>
</dbReference>
<name>A0A372IL34_9BACT</name>
<comment type="caution">
    <text evidence="7">The sequence shown here is derived from an EMBL/GenBank/DDBJ whole genome shotgun (WGS) entry which is preliminary data.</text>
</comment>
<proteinExistence type="predicted"/>
<gene>
    <name evidence="7" type="ORF">D0Y96_14220</name>
</gene>
<dbReference type="RefSeq" id="WP_117301148.1">
    <property type="nucleotide sequence ID" value="NZ_QVQT02000005.1"/>
</dbReference>
<sequence length="1515" mass="170028">MPEQITNADQQRLAKAGISIDRLRSEARTAAQGHHVVHRPQTKTQSYGMRVEAARASLERLLADLDTLTAESVAGPDPLLEIRENPRLLRTAAVEVKSVIRKVRHLPVEMHPDGADEPRAAAVAAGYLSASGLAWDPAALHIYINEEQQTDPLFLEELWVLPVMLRLVLLERILAGAEERRHAGSFRDDESAKQLTAAIKSLRETGYADWPSILEPMVAFDAALQKDPAGAYPRMDFDSREVCRKRVAEIARHADSSESEVAAAALELAAEAAQRPAEDIRLHERRAHVGYYLFDQGFEQLRLQIGWRPRFIDRLRMTIHRHADDFYIGGIEIMTVILIAAILLPLIPNYSVIGGLTFAFLLLLLPATQGAVDLLNNTTTALFRAHPLLKLDYSKGIPEECATLVVVPTLLMHEKQVRELVLDLEIRFLANQDPNLHFALLTDLPDSVSKPGEKDSDPLVILAVRLINELNEQYRSHGKHGAILLLHRHRIFNARQGVWMGWERKRGKLLDLNKLLAGQFDAFPVKAGNMEILQKVKYIITLDSDTQLPRGTAHGMIGTMAHPLNRAIIDPQSRIVSQGYGILQPRVGVSVHSASRSRLASLYSGQTGFDLYTRAVSDAYQDLYGEGSFTGKGIYEAATLHAVLDRRFPRNSLLSHDLIEGAYARAGLVTDIEVIDDYPSHYSAWSRRKHRWVRGDWQIAQWLFSRVPDESGRWVRNPISTISRWKIFDNLRRSLVEPLTLILLVAGWLGLPGGALYWTLVTLFLLFVPTLLQLAFGVGRAMFIEQQGAVREALLGFWQSLFITLLNLAFLPHQTMLSIDAIIRSLVRRFITGQRLLEWETAAEAESSKGLRTPVDRYLALTALFSLALAIVVAFFRPISLLVAAPILLLWGFESGVTEWLNSPPREEKQAIRTEDEGFLREHALRIWRFFHEFGGARHNYLIPDNVEEEGLFEAARVSPTNFGLLLNARQAAVELGFLTIPEFTDLMLASYATVEKLPRYRGHLYNWYNTHTLEPLQPITVSSVDSGNLAASYYTVRTGARSLLQRPLIDARLFAGIRTQWLLLRGLKTAPAEIKSLALPGEHAEATEWMAWIARAAELPFIADAAAYTGPSADEAIWWMDELRNRLLAISAIVRDYLPWLHSDYAFLLTNAYAGLQNKGGFPVLEESADFSAALEQRLAMLWAMLSASEANGNSHQAFLVEKLRSELPAARARMTELADRVRTVSAEALRLAEEMDFAFLADEGRQLLSIGYELATSKVHWACYDMLASEARIATYIAVARGELPQQGWFRMSRTHTQAYGRPVLLSWTGTMFEYLMPSVWMHSYPETLISKSLVNAVEIQRAFGREHGIPWGISESGYAKKDDAGHYHYQAFGIPQIALKWDAEAGPLISPYSTYLALGVAPVAAVHNLRRMEASKWKGIYGLYEAADYSESLKHPSLVREWMAHHLGMSLLALLNLLDDAAVQRWFHANPQMQAVELLLHEKPLRAAQLRAEFKQLTPTKKRPGQALKKAS</sequence>
<evidence type="ECO:0000313" key="8">
    <source>
        <dbReference type="Proteomes" id="UP000264702"/>
    </source>
</evidence>
<dbReference type="Proteomes" id="UP000264702">
    <property type="component" value="Unassembled WGS sequence"/>
</dbReference>
<evidence type="ECO:0000256" key="1">
    <source>
        <dbReference type="ARBA" id="ARBA00004141"/>
    </source>
</evidence>
<evidence type="ECO:0000256" key="5">
    <source>
        <dbReference type="SAM" id="Phobius"/>
    </source>
</evidence>
<keyword evidence="5" id="KW-0472">Membrane</keyword>
<keyword evidence="2" id="KW-0328">Glycosyltransferase</keyword>
<feature type="transmembrane region" description="Helical" evidence="5">
    <location>
        <begin position="734"/>
        <end position="751"/>
    </location>
</feature>
<dbReference type="GO" id="GO:0016758">
    <property type="term" value="F:hexosyltransferase activity"/>
    <property type="evidence" value="ECO:0007669"/>
    <property type="project" value="TreeGrafter"/>
</dbReference>
<dbReference type="EMBL" id="QVQT01000005">
    <property type="protein sequence ID" value="RFU15614.1"/>
    <property type="molecule type" value="Genomic_DNA"/>
</dbReference>
<evidence type="ECO:0000256" key="2">
    <source>
        <dbReference type="ARBA" id="ARBA00022676"/>
    </source>
</evidence>
<dbReference type="PANTHER" id="PTHR43867:SF2">
    <property type="entry name" value="CELLULOSE SYNTHASE CATALYTIC SUBUNIT A [UDP-FORMING]"/>
    <property type="match status" value="1"/>
</dbReference>
<dbReference type="Pfam" id="PF10091">
    <property type="entry name" value="Glycoamylase"/>
    <property type="match status" value="1"/>
</dbReference>
<evidence type="ECO:0000256" key="4">
    <source>
        <dbReference type="ARBA" id="ARBA00022989"/>
    </source>
</evidence>
<keyword evidence="4 5" id="KW-1133">Transmembrane helix</keyword>
<keyword evidence="5" id="KW-0812">Transmembrane</keyword>
<dbReference type="PANTHER" id="PTHR43867">
    <property type="entry name" value="CELLULOSE SYNTHASE CATALYTIC SUBUNIT A [UDP-FORMING]"/>
    <property type="match status" value="1"/>
</dbReference>
<keyword evidence="3 7" id="KW-0808">Transferase</keyword>
<dbReference type="OrthoDB" id="9769991at2"/>
<feature type="transmembrane region" description="Helical" evidence="5">
    <location>
        <begin position="353"/>
        <end position="375"/>
    </location>
</feature>